<proteinExistence type="predicted"/>
<dbReference type="RefSeq" id="WP_248345779.1">
    <property type="nucleotide sequence ID" value="NZ_AP025592.1"/>
</dbReference>
<accession>A0ABM7X9S8</accession>
<keyword evidence="2" id="KW-1185">Reference proteome</keyword>
<dbReference type="EMBL" id="AP025592">
    <property type="protein sequence ID" value="BDG08601.1"/>
    <property type="molecule type" value="Genomic_DNA"/>
</dbReference>
<organism evidence="1 2">
    <name type="scientific">Anaeromyxobacter paludicola</name>
    <dbReference type="NCBI Taxonomy" id="2918171"/>
    <lineage>
        <taxon>Bacteria</taxon>
        <taxon>Pseudomonadati</taxon>
        <taxon>Myxococcota</taxon>
        <taxon>Myxococcia</taxon>
        <taxon>Myxococcales</taxon>
        <taxon>Cystobacterineae</taxon>
        <taxon>Anaeromyxobacteraceae</taxon>
        <taxon>Anaeromyxobacter</taxon>
    </lineage>
</organism>
<evidence type="ECO:0000313" key="2">
    <source>
        <dbReference type="Proteomes" id="UP001162734"/>
    </source>
</evidence>
<dbReference type="Proteomes" id="UP001162734">
    <property type="component" value="Chromosome"/>
</dbReference>
<evidence type="ECO:0008006" key="3">
    <source>
        <dbReference type="Google" id="ProtNLM"/>
    </source>
</evidence>
<evidence type="ECO:0000313" key="1">
    <source>
        <dbReference type="EMBL" id="BDG08601.1"/>
    </source>
</evidence>
<gene>
    <name evidence="1" type="ORF">AMPC_17140</name>
</gene>
<protein>
    <recommendedName>
        <fullName evidence="3">Aspartyl protease</fullName>
    </recommendedName>
</protein>
<dbReference type="SUPFAM" id="SSF50630">
    <property type="entry name" value="Acid proteases"/>
    <property type="match status" value="1"/>
</dbReference>
<reference evidence="2" key="1">
    <citation type="journal article" date="2022" name="Int. J. Syst. Evol. Microbiol.">
        <title>Anaeromyxobacter oryzae sp. nov., Anaeromyxobacter diazotrophicus sp. nov. and Anaeromyxobacter paludicola sp. nov., isolated from paddy soils.</title>
        <authorList>
            <person name="Itoh H."/>
            <person name="Xu Z."/>
            <person name="Mise K."/>
            <person name="Masuda Y."/>
            <person name="Ushijima N."/>
            <person name="Hayakawa C."/>
            <person name="Shiratori Y."/>
            <person name="Senoo K."/>
        </authorList>
    </citation>
    <scope>NUCLEOTIDE SEQUENCE [LARGE SCALE GENOMIC DNA]</scope>
    <source>
        <strain evidence="2">Red630</strain>
    </source>
</reference>
<name>A0ABM7X9S8_9BACT</name>
<dbReference type="InterPro" id="IPR021109">
    <property type="entry name" value="Peptidase_aspartic_dom_sf"/>
</dbReference>
<sequence length="223" mass="24119">MTTETIPLEFEGGHVLLNLGGVRTFLDTGSQFSFGDVPSLRLLGRDHPIQPDLLGQATIASLRSGLQSHTPLPRSAVFDALVGLDVLRGTTLEFNWSAKELRVTASSQHSNGSAVPHLPMGTIEVNGKTVTAALDTGAWRSYLVPELAEEVPRTGAFEDYNPILGVLRPELVRTRTVFLGQEQTLDLGVAPPRLAELIRTMGASVLVGNDLMSHVPRLTMEIF</sequence>